<sequence length="87" mass="9739">MPTTLEYALAENLWTLIMTEGLRSRTFATRAEANLAPFACIDGFYGSRRIRKRPGHPGPVELEGKHHAEQAAPERTDLKPRRPALPS</sequence>
<feature type="compositionally biased region" description="Basic and acidic residues" evidence="1">
    <location>
        <begin position="62"/>
        <end position="80"/>
    </location>
</feature>
<proteinExistence type="predicted"/>
<reference evidence="2" key="1">
    <citation type="journal article" date="2014" name="Int. J. Syst. Evol. Microbiol.">
        <title>Complete genome sequence of Corynebacterium casei LMG S-19264T (=DSM 44701T), isolated from a smear-ripened cheese.</title>
        <authorList>
            <consortium name="US DOE Joint Genome Institute (JGI-PGF)"/>
            <person name="Walter F."/>
            <person name="Albersmeier A."/>
            <person name="Kalinowski J."/>
            <person name="Ruckert C."/>
        </authorList>
    </citation>
    <scope>NUCLEOTIDE SEQUENCE</scope>
    <source>
        <strain evidence="2">JCM 4790</strain>
    </source>
</reference>
<name>A0A918U640_9ACTN</name>
<feature type="region of interest" description="Disordered" evidence="1">
    <location>
        <begin position="52"/>
        <end position="87"/>
    </location>
</feature>
<dbReference type="EMBL" id="BMVU01000044">
    <property type="protein sequence ID" value="GGY00748.1"/>
    <property type="molecule type" value="Genomic_DNA"/>
</dbReference>
<comment type="caution">
    <text evidence="2">The sequence shown here is derived from an EMBL/GenBank/DDBJ whole genome shotgun (WGS) entry which is preliminary data.</text>
</comment>
<dbReference type="RefSeq" id="WP_190193760.1">
    <property type="nucleotide sequence ID" value="NZ_BMVU01000044.1"/>
</dbReference>
<evidence type="ECO:0000256" key="1">
    <source>
        <dbReference type="SAM" id="MobiDB-lite"/>
    </source>
</evidence>
<gene>
    <name evidence="2" type="ORF">GCM10010358_63280</name>
</gene>
<evidence type="ECO:0000313" key="2">
    <source>
        <dbReference type="EMBL" id="GGY00748.1"/>
    </source>
</evidence>
<reference evidence="2" key="2">
    <citation type="submission" date="2020-09" db="EMBL/GenBank/DDBJ databases">
        <authorList>
            <person name="Sun Q."/>
            <person name="Ohkuma M."/>
        </authorList>
    </citation>
    <scope>NUCLEOTIDE SEQUENCE</scope>
    <source>
        <strain evidence="2">JCM 4790</strain>
    </source>
</reference>
<protein>
    <submittedName>
        <fullName evidence="2">Uncharacterized protein</fullName>
    </submittedName>
</protein>
<organism evidence="2 3">
    <name type="scientific">Streptomyces minutiscleroticus</name>
    <dbReference type="NCBI Taxonomy" id="68238"/>
    <lineage>
        <taxon>Bacteria</taxon>
        <taxon>Bacillati</taxon>
        <taxon>Actinomycetota</taxon>
        <taxon>Actinomycetes</taxon>
        <taxon>Kitasatosporales</taxon>
        <taxon>Streptomycetaceae</taxon>
        <taxon>Streptomyces</taxon>
    </lineage>
</organism>
<keyword evidence="3" id="KW-1185">Reference proteome</keyword>
<accession>A0A918U640</accession>
<evidence type="ECO:0000313" key="3">
    <source>
        <dbReference type="Proteomes" id="UP000619244"/>
    </source>
</evidence>
<dbReference type="AlphaFoldDB" id="A0A918U640"/>
<dbReference type="Proteomes" id="UP000619244">
    <property type="component" value="Unassembled WGS sequence"/>
</dbReference>